<protein>
    <submittedName>
        <fullName evidence="2">Uncharacterized protein</fullName>
    </submittedName>
</protein>
<comment type="caution">
    <text evidence="2">The sequence shown here is derived from an EMBL/GenBank/DDBJ whole genome shotgun (WGS) entry which is preliminary data.</text>
</comment>
<keyword evidence="3" id="KW-1185">Reference proteome</keyword>
<evidence type="ECO:0000313" key="3">
    <source>
        <dbReference type="Proteomes" id="UP000299102"/>
    </source>
</evidence>
<feature type="compositionally biased region" description="Basic and acidic residues" evidence="1">
    <location>
        <begin position="55"/>
        <end position="67"/>
    </location>
</feature>
<evidence type="ECO:0000313" key="2">
    <source>
        <dbReference type="EMBL" id="GBP12863.1"/>
    </source>
</evidence>
<accession>A0A4C1TEA0</accession>
<dbReference type="EMBL" id="BGZK01000053">
    <property type="protein sequence ID" value="GBP12863.1"/>
    <property type="molecule type" value="Genomic_DNA"/>
</dbReference>
<feature type="region of interest" description="Disordered" evidence="1">
    <location>
        <begin position="49"/>
        <end position="88"/>
    </location>
</feature>
<sequence length="150" mass="16927">MPCIRRTKGRHSDAAKRGTRHPFKKCRVWTLQRIRHTGRSVVLFRPQVVGRRAATRTDGRRSRDARGRGRGAARADSPPPGTRAARYDRRYRIFMRPQSNLQSAAQPTSEPALCLPRSGISAAKGMAAQRVLNFSHMTARLRPAKRETES</sequence>
<proteinExistence type="predicted"/>
<dbReference type="AlphaFoldDB" id="A0A4C1TEA0"/>
<reference evidence="2 3" key="1">
    <citation type="journal article" date="2019" name="Commun. Biol.">
        <title>The bagworm genome reveals a unique fibroin gene that provides high tensile strength.</title>
        <authorList>
            <person name="Kono N."/>
            <person name="Nakamura H."/>
            <person name="Ohtoshi R."/>
            <person name="Tomita M."/>
            <person name="Numata K."/>
            <person name="Arakawa K."/>
        </authorList>
    </citation>
    <scope>NUCLEOTIDE SEQUENCE [LARGE SCALE GENOMIC DNA]</scope>
</reference>
<organism evidence="2 3">
    <name type="scientific">Eumeta variegata</name>
    <name type="common">Bagworm moth</name>
    <name type="synonym">Eumeta japonica</name>
    <dbReference type="NCBI Taxonomy" id="151549"/>
    <lineage>
        <taxon>Eukaryota</taxon>
        <taxon>Metazoa</taxon>
        <taxon>Ecdysozoa</taxon>
        <taxon>Arthropoda</taxon>
        <taxon>Hexapoda</taxon>
        <taxon>Insecta</taxon>
        <taxon>Pterygota</taxon>
        <taxon>Neoptera</taxon>
        <taxon>Endopterygota</taxon>
        <taxon>Lepidoptera</taxon>
        <taxon>Glossata</taxon>
        <taxon>Ditrysia</taxon>
        <taxon>Tineoidea</taxon>
        <taxon>Psychidae</taxon>
        <taxon>Oiketicinae</taxon>
        <taxon>Eumeta</taxon>
    </lineage>
</organism>
<dbReference type="Proteomes" id="UP000299102">
    <property type="component" value="Unassembled WGS sequence"/>
</dbReference>
<gene>
    <name evidence="2" type="ORF">EVAR_6174_1</name>
</gene>
<name>A0A4C1TEA0_EUMVA</name>
<evidence type="ECO:0000256" key="1">
    <source>
        <dbReference type="SAM" id="MobiDB-lite"/>
    </source>
</evidence>